<evidence type="ECO:0000256" key="1">
    <source>
        <dbReference type="ARBA" id="ARBA00001933"/>
    </source>
</evidence>
<dbReference type="Gene3D" id="3.40.50.1100">
    <property type="match status" value="2"/>
</dbReference>
<evidence type="ECO:0000259" key="6">
    <source>
        <dbReference type="Pfam" id="PF00291"/>
    </source>
</evidence>
<dbReference type="InterPro" id="IPR004450">
    <property type="entry name" value="Thr_synthase-like"/>
</dbReference>
<sequence>MNYTSTRGTVAVNETYALLHGLAEDGGLYVPALFPTNCLKYDDIKDKTYQEVAAVVLAKLFPCFSEAHLKEMINSAYSDANFSTRDIAPLHSLLEKVSVLELFHGRTQAFKDMALSLFPYLLVAAKEAEGETKEVLILTATSGDTGKAALEGFKDVPGTHIQVFYPTDGVSPMQAEQMQKQEGANVNVTAIHGNFDDAQQFLKRLFVDANTAKEVAEKGVMFSSANSINIGRLAPQVVYYVNAYVELVAQGAIHEDEAFNVVVPTGNFGNILAAYYAKKMGIPIGKLICASNQNNVLTDFFKTGTYDMNRPFYTTISPSMDILESSNFERFLYYISGENSERTAQWMKDLKSTGKLSVNEDEFKRVQANFSGAYVNDDETKAIIEQIYNSYGYLMDPHTAVAMGAYMKELEAHPENGARHTIIASTAHPFKFPTPICEALDIKIGATPYESLENISAVTGVGFPKQLAALQAKPLRFTKAIDKENMKQEILDFVDTFSN</sequence>
<dbReference type="AlphaFoldDB" id="A0A480B1B6"/>
<feature type="domain" description="Tryptophan synthase beta chain-like PALP" evidence="6">
    <location>
        <begin position="100"/>
        <end position="414"/>
    </location>
</feature>
<evidence type="ECO:0000256" key="3">
    <source>
        <dbReference type="ARBA" id="ARBA00022898"/>
    </source>
</evidence>
<dbReference type="GO" id="GO:0009088">
    <property type="term" value="P:threonine biosynthetic process"/>
    <property type="evidence" value="ECO:0007669"/>
    <property type="project" value="UniProtKB-UniRule"/>
</dbReference>
<evidence type="ECO:0000313" key="8">
    <source>
        <dbReference type="EMBL" id="GCL67423.1"/>
    </source>
</evidence>
<comment type="cofactor">
    <cofactor evidence="1 5">
        <name>pyridoxal 5'-phosphate</name>
        <dbReference type="ChEBI" id="CHEBI:597326"/>
    </cofactor>
</comment>
<dbReference type="Proteomes" id="UP000300381">
    <property type="component" value="Unassembled WGS sequence"/>
</dbReference>
<dbReference type="EMBL" id="BJCQ01000019">
    <property type="protein sequence ID" value="GCL67423.1"/>
    <property type="molecule type" value="Genomic_DNA"/>
</dbReference>
<organism evidence="8 9">
    <name type="scientific">Veillonella tobetsuensis</name>
    <dbReference type="NCBI Taxonomy" id="1110546"/>
    <lineage>
        <taxon>Bacteria</taxon>
        <taxon>Bacillati</taxon>
        <taxon>Bacillota</taxon>
        <taxon>Negativicutes</taxon>
        <taxon>Veillonellales</taxon>
        <taxon>Veillonellaceae</taxon>
        <taxon>Veillonella</taxon>
    </lineage>
</organism>
<dbReference type="Gene3D" id="3.90.1380.10">
    <property type="entry name" value="Threonine synthase, N-terminal domain"/>
    <property type="match status" value="1"/>
</dbReference>
<evidence type="ECO:0000259" key="7">
    <source>
        <dbReference type="Pfam" id="PF14821"/>
    </source>
</evidence>
<dbReference type="GO" id="GO:0005737">
    <property type="term" value="C:cytoplasm"/>
    <property type="evidence" value="ECO:0007669"/>
    <property type="project" value="TreeGrafter"/>
</dbReference>
<feature type="modified residue" description="N6-(pyridoxal phosphate)lysine" evidence="5">
    <location>
        <position position="111"/>
    </location>
</feature>
<proteinExistence type="inferred from homology"/>
<keyword evidence="3 5" id="KW-0663">Pyridoxal phosphate</keyword>
<dbReference type="RefSeq" id="WP_137660835.1">
    <property type="nucleotide sequence ID" value="NZ_BJCQ01000019.1"/>
</dbReference>
<protein>
    <recommendedName>
        <fullName evidence="4">Threonine synthase</fullName>
        <ecNumber evidence="4">4.2.3.1</ecNumber>
    </recommendedName>
</protein>
<dbReference type="InterPro" id="IPR029144">
    <property type="entry name" value="Thr_synth_N"/>
</dbReference>
<dbReference type="Pfam" id="PF14821">
    <property type="entry name" value="Thr_synth_N"/>
    <property type="match status" value="1"/>
</dbReference>
<accession>A0A480B1B6</accession>
<evidence type="ECO:0000256" key="2">
    <source>
        <dbReference type="ARBA" id="ARBA00005517"/>
    </source>
</evidence>
<comment type="caution">
    <text evidence="8">The sequence shown here is derived from an EMBL/GenBank/DDBJ whole genome shotgun (WGS) entry which is preliminary data.</text>
</comment>
<evidence type="ECO:0000313" key="9">
    <source>
        <dbReference type="Proteomes" id="UP000300381"/>
    </source>
</evidence>
<gene>
    <name evidence="8" type="primary">thrC</name>
    <name evidence="8" type="ORF">PAGU1578_10440</name>
</gene>
<comment type="similarity">
    <text evidence="2">Belongs to the threonine synthase family.</text>
</comment>
<dbReference type="PANTHER" id="PTHR43515">
    <property type="entry name" value="THREONINE SYNTHASE-LIKE 1"/>
    <property type="match status" value="1"/>
</dbReference>
<evidence type="ECO:0000256" key="4">
    <source>
        <dbReference type="NCBIfam" id="TIGR00260"/>
    </source>
</evidence>
<dbReference type="InterPro" id="IPR036052">
    <property type="entry name" value="TrpB-like_PALP_sf"/>
</dbReference>
<name>A0A480B1B6_9FIRM</name>
<dbReference type="SUPFAM" id="SSF53686">
    <property type="entry name" value="Tryptophan synthase beta subunit-like PLP-dependent enzymes"/>
    <property type="match status" value="1"/>
</dbReference>
<feature type="domain" description="Threonine synthase N-terminal" evidence="7">
    <location>
        <begin position="2"/>
        <end position="77"/>
    </location>
</feature>
<dbReference type="NCBIfam" id="TIGR00260">
    <property type="entry name" value="thrC"/>
    <property type="match status" value="1"/>
</dbReference>
<dbReference type="GO" id="GO:0004795">
    <property type="term" value="F:threonine synthase activity"/>
    <property type="evidence" value="ECO:0007669"/>
    <property type="project" value="UniProtKB-UniRule"/>
</dbReference>
<dbReference type="EC" id="4.2.3.1" evidence="4"/>
<reference evidence="8 9" key="1">
    <citation type="submission" date="2019-03" db="EMBL/GenBank/DDBJ databases">
        <title>Draft genome sequences of two Veillonella tobetsuensis clinical isolates from intraoperative bronchial fluids of elderly patients with pulmonary carcinoma.</title>
        <authorList>
            <person name="Akiyama T."/>
        </authorList>
    </citation>
    <scope>NUCLEOTIDE SEQUENCE [LARGE SCALE GENOMIC DNA]</scope>
    <source>
        <strain evidence="8 9">PAGU 1578</strain>
    </source>
</reference>
<dbReference type="Pfam" id="PF00291">
    <property type="entry name" value="PALP"/>
    <property type="match status" value="1"/>
</dbReference>
<dbReference type="PANTHER" id="PTHR43515:SF1">
    <property type="entry name" value="THREONINE SYNTHASE-LIKE 1"/>
    <property type="match status" value="1"/>
</dbReference>
<dbReference type="CDD" id="cd01560">
    <property type="entry name" value="Thr-synth_2"/>
    <property type="match status" value="1"/>
</dbReference>
<evidence type="ECO:0000256" key="5">
    <source>
        <dbReference type="PIRSR" id="PIRSR604450-51"/>
    </source>
</evidence>
<dbReference type="InterPro" id="IPR037158">
    <property type="entry name" value="Thr_synth_N_sf"/>
</dbReference>
<dbReference type="InterPro" id="IPR001926">
    <property type="entry name" value="TrpB-like_PALP"/>
</dbReference>